<dbReference type="PANTHER" id="PTHR43134">
    <property type="entry name" value="SIGNAL RECOGNITION PARTICLE RECEPTOR SUBUNIT ALPHA"/>
    <property type="match status" value="1"/>
</dbReference>
<gene>
    <name evidence="9 11" type="primary">ftsY</name>
    <name evidence="11" type="ORF">ACFSTE_03660</name>
</gene>
<evidence type="ECO:0000256" key="6">
    <source>
        <dbReference type="ARBA" id="ARBA00023136"/>
    </source>
</evidence>
<accession>A0ABW5N2T9</accession>
<evidence type="ECO:0000256" key="1">
    <source>
        <dbReference type="ARBA" id="ARBA00022475"/>
    </source>
</evidence>
<evidence type="ECO:0000313" key="12">
    <source>
        <dbReference type="Proteomes" id="UP001597459"/>
    </source>
</evidence>
<feature type="binding site" evidence="9">
    <location>
        <begin position="269"/>
        <end position="272"/>
    </location>
    <ligand>
        <name>GTP</name>
        <dbReference type="ChEBI" id="CHEBI:37565"/>
    </ligand>
</feature>
<dbReference type="RefSeq" id="WP_176029453.1">
    <property type="nucleotide sequence ID" value="NZ_JBHSJV010000001.1"/>
</dbReference>
<dbReference type="Gene3D" id="1.20.120.140">
    <property type="entry name" value="Signal recognition particle SRP54, nucleotide-binding domain"/>
    <property type="match status" value="1"/>
</dbReference>
<evidence type="ECO:0000256" key="4">
    <source>
        <dbReference type="ARBA" id="ARBA00022801"/>
    </source>
</evidence>
<dbReference type="EMBL" id="JBHULX010000002">
    <property type="protein sequence ID" value="MFD2589912.1"/>
    <property type="molecule type" value="Genomic_DNA"/>
</dbReference>
<evidence type="ECO:0000256" key="7">
    <source>
        <dbReference type="ARBA" id="ARBA00023170"/>
    </source>
</evidence>
<dbReference type="SUPFAM" id="SSF52540">
    <property type="entry name" value="P-loop containing nucleoside triphosphate hydrolases"/>
    <property type="match status" value="1"/>
</dbReference>
<evidence type="ECO:0000313" key="11">
    <source>
        <dbReference type="EMBL" id="MFD2589912.1"/>
    </source>
</evidence>
<sequence length="317" mass="34511">MSFFKRIFSSEKKETLDKGLEKSKTSFFSKLSKAVAGKSKVDDEVLDDLEEVLVSSDVGVKTTIKVIERIEERVSKDKYLGTAELNQILREEIAGLLSETNSGEATDYDIPKDKKPYVLMVVGVNGVGKTTTIGKLAYQFKKKGLNVVLGAADTFRAAAIDQLQVWADRVDVPIVKQAMGSDPASVAYDTLQSGVSQDADVIIIDTAGRLHNKINLMSELTKVKRVMQKVVGDAPHDVLLVLDGSTGQNAFEQAKQFTAATEVTSLAVTKLDGTAKGGVVIGISDQFKIPVKYIGVGEGIEDLQVFNKYEFVDSFFK</sequence>
<evidence type="ECO:0000259" key="10">
    <source>
        <dbReference type="PROSITE" id="PS00300"/>
    </source>
</evidence>
<keyword evidence="3 9" id="KW-0547">Nucleotide-binding</keyword>
<name>A0ABW5N2T9_9FLAO</name>
<dbReference type="InterPro" id="IPR013822">
    <property type="entry name" value="Signal_recog_particl_SRP54_hlx"/>
</dbReference>
<dbReference type="SUPFAM" id="SSF47364">
    <property type="entry name" value="Domain of the SRP/SRP receptor G-proteins"/>
    <property type="match status" value="1"/>
</dbReference>
<evidence type="ECO:0000256" key="3">
    <source>
        <dbReference type="ARBA" id="ARBA00022741"/>
    </source>
</evidence>
<keyword evidence="5 9" id="KW-0342">GTP-binding</keyword>
<dbReference type="InterPro" id="IPR004390">
    <property type="entry name" value="SR_rcpt_FtsY"/>
</dbReference>
<dbReference type="EC" id="3.6.5.4" evidence="9"/>
<dbReference type="InterPro" id="IPR027417">
    <property type="entry name" value="P-loop_NTPase"/>
</dbReference>
<comment type="function">
    <text evidence="9">Involved in targeting and insertion of nascent membrane proteins into the cytoplasmic membrane. Acts as a receptor for the complex formed by the signal recognition particle (SRP) and the ribosome-nascent chain (RNC).</text>
</comment>
<dbReference type="SMART" id="SM00382">
    <property type="entry name" value="AAA"/>
    <property type="match status" value="1"/>
</dbReference>
<dbReference type="NCBIfam" id="TIGR00064">
    <property type="entry name" value="ftsY"/>
    <property type="match status" value="1"/>
</dbReference>
<feature type="domain" description="SRP54-type proteins GTP-binding" evidence="10">
    <location>
        <begin position="290"/>
        <end position="303"/>
    </location>
</feature>
<dbReference type="InterPro" id="IPR042101">
    <property type="entry name" value="SRP54_N_sf"/>
</dbReference>
<protein>
    <recommendedName>
        <fullName evidence="9">Signal recognition particle receptor FtsY</fullName>
        <shortName evidence="9">SRP receptor</shortName>
        <ecNumber evidence="9">3.6.5.4</ecNumber>
    </recommendedName>
</protein>
<evidence type="ECO:0000256" key="2">
    <source>
        <dbReference type="ARBA" id="ARBA00022490"/>
    </source>
</evidence>
<dbReference type="SMART" id="SM00962">
    <property type="entry name" value="SRP54"/>
    <property type="match status" value="1"/>
</dbReference>
<feature type="binding site" evidence="9">
    <location>
        <begin position="205"/>
        <end position="209"/>
    </location>
    <ligand>
        <name>GTP</name>
        <dbReference type="ChEBI" id="CHEBI:37565"/>
    </ligand>
</feature>
<comment type="subunit">
    <text evidence="9">Part of the signal recognition particle protein translocation system, which is composed of SRP and FtsY.</text>
</comment>
<dbReference type="PROSITE" id="PS00300">
    <property type="entry name" value="SRP54"/>
    <property type="match status" value="1"/>
</dbReference>
<comment type="subcellular location">
    <subcellularLocation>
        <location evidence="9">Cell membrane</location>
        <topology evidence="9">Peripheral membrane protein</topology>
        <orientation evidence="9">Cytoplasmic side</orientation>
    </subcellularLocation>
    <subcellularLocation>
        <location evidence="9">Cytoplasm</location>
    </subcellularLocation>
</comment>
<comment type="similarity">
    <text evidence="9">Belongs to the GTP-binding SRP family. FtsY subfamily.</text>
</comment>
<proteinExistence type="inferred from homology"/>
<dbReference type="Pfam" id="PF02881">
    <property type="entry name" value="SRP54_N"/>
    <property type="match status" value="1"/>
</dbReference>
<keyword evidence="2 9" id="KW-0963">Cytoplasm</keyword>
<reference evidence="12" key="1">
    <citation type="journal article" date="2019" name="Int. J. Syst. Evol. Microbiol.">
        <title>The Global Catalogue of Microorganisms (GCM) 10K type strain sequencing project: providing services to taxonomists for standard genome sequencing and annotation.</title>
        <authorList>
            <consortium name="The Broad Institute Genomics Platform"/>
            <consortium name="The Broad Institute Genome Sequencing Center for Infectious Disease"/>
            <person name="Wu L."/>
            <person name="Ma J."/>
        </authorList>
    </citation>
    <scope>NUCLEOTIDE SEQUENCE [LARGE SCALE GENOMIC DNA]</scope>
    <source>
        <strain evidence="12">KCTC 42423</strain>
    </source>
</reference>
<comment type="caution">
    <text evidence="11">The sequence shown here is derived from an EMBL/GenBank/DDBJ whole genome shotgun (WGS) entry which is preliminary data.</text>
</comment>
<dbReference type="Proteomes" id="UP001597459">
    <property type="component" value="Unassembled WGS sequence"/>
</dbReference>
<evidence type="ECO:0000256" key="8">
    <source>
        <dbReference type="ARBA" id="ARBA00048027"/>
    </source>
</evidence>
<dbReference type="CDD" id="cd17874">
    <property type="entry name" value="FtsY"/>
    <property type="match status" value="1"/>
</dbReference>
<organism evidence="11 12">
    <name type="scientific">Aquimarina hainanensis</name>
    <dbReference type="NCBI Taxonomy" id="1578017"/>
    <lineage>
        <taxon>Bacteria</taxon>
        <taxon>Pseudomonadati</taxon>
        <taxon>Bacteroidota</taxon>
        <taxon>Flavobacteriia</taxon>
        <taxon>Flavobacteriales</taxon>
        <taxon>Flavobacteriaceae</taxon>
        <taxon>Aquimarina</taxon>
    </lineage>
</organism>
<evidence type="ECO:0000256" key="5">
    <source>
        <dbReference type="ARBA" id="ARBA00023134"/>
    </source>
</evidence>
<dbReference type="InterPro" id="IPR000897">
    <property type="entry name" value="SRP54_GTPase_dom"/>
</dbReference>
<evidence type="ECO:0000256" key="9">
    <source>
        <dbReference type="HAMAP-Rule" id="MF_00920"/>
    </source>
</evidence>
<feature type="binding site" evidence="9">
    <location>
        <begin position="123"/>
        <end position="130"/>
    </location>
    <ligand>
        <name>GTP</name>
        <dbReference type="ChEBI" id="CHEBI:37565"/>
    </ligand>
</feature>
<keyword evidence="6 9" id="KW-0472">Membrane</keyword>
<dbReference type="HAMAP" id="MF_00920">
    <property type="entry name" value="FtsY"/>
    <property type="match status" value="1"/>
</dbReference>
<keyword evidence="12" id="KW-1185">Reference proteome</keyword>
<dbReference type="PANTHER" id="PTHR43134:SF1">
    <property type="entry name" value="SIGNAL RECOGNITION PARTICLE RECEPTOR SUBUNIT ALPHA"/>
    <property type="match status" value="1"/>
</dbReference>
<dbReference type="InterPro" id="IPR036225">
    <property type="entry name" value="SRP/SRP_N"/>
</dbReference>
<dbReference type="Gene3D" id="3.40.50.300">
    <property type="entry name" value="P-loop containing nucleotide triphosphate hydrolases"/>
    <property type="match status" value="1"/>
</dbReference>
<dbReference type="SMART" id="SM00963">
    <property type="entry name" value="SRP54_N"/>
    <property type="match status" value="1"/>
</dbReference>
<keyword evidence="7 9" id="KW-0675">Receptor</keyword>
<keyword evidence="4 9" id="KW-0378">Hydrolase</keyword>
<comment type="catalytic activity">
    <reaction evidence="8 9">
        <text>GTP + H2O = GDP + phosphate + H(+)</text>
        <dbReference type="Rhea" id="RHEA:19669"/>
        <dbReference type="ChEBI" id="CHEBI:15377"/>
        <dbReference type="ChEBI" id="CHEBI:15378"/>
        <dbReference type="ChEBI" id="CHEBI:37565"/>
        <dbReference type="ChEBI" id="CHEBI:43474"/>
        <dbReference type="ChEBI" id="CHEBI:58189"/>
        <dbReference type="EC" id="3.6.5.4"/>
    </reaction>
</comment>
<dbReference type="Pfam" id="PF00448">
    <property type="entry name" value="SRP54"/>
    <property type="match status" value="1"/>
</dbReference>
<dbReference type="InterPro" id="IPR003593">
    <property type="entry name" value="AAA+_ATPase"/>
</dbReference>
<keyword evidence="1 9" id="KW-1003">Cell membrane</keyword>